<gene>
    <name evidence="4" type="ORF">SAMN02745163_01909</name>
</gene>
<dbReference type="Pfam" id="PF01066">
    <property type="entry name" value="CDP-OH_P_transf"/>
    <property type="match status" value="1"/>
</dbReference>
<dbReference type="EMBL" id="FQZB01000008">
    <property type="protein sequence ID" value="SHJ41503.1"/>
    <property type="molecule type" value="Genomic_DNA"/>
</dbReference>
<dbReference type="RefSeq" id="WP_072986446.1">
    <property type="nucleotide sequence ID" value="NZ_FQZB01000008.1"/>
</dbReference>
<dbReference type="STRING" id="1121302.SAMN02745163_01909"/>
<accession>A0A1M6J491</accession>
<sequence length="176" mass="19974">MKSIANCISISRIVFAFILYWVKPLSILFFTIYILSGISDVIDGYIARKTNSVSKLGDNIDSIADFVIIVVLIIKLYPIINPTLEIIIWIVIIAIIKIASVILILIKYKTFEMLHTYANKITGFILFIFPILLAFFKLDVLIYITCIIAGISAIEELLINVFSKELRIDKKSLLLK</sequence>
<keyword evidence="3" id="KW-0812">Transmembrane</keyword>
<evidence type="ECO:0000256" key="2">
    <source>
        <dbReference type="RuleBase" id="RU003750"/>
    </source>
</evidence>
<keyword evidence="5" id="KW-1185">Reference proteome</keyword>
<dbReference type="GO" id="GO:0008654">
    <property type="term" value="P:phospholipid biosynthetic process"/>
    <property type="evidence" value="ECO:0007669"/>
    <property type="project" value="InterPro"/>
</dbReference>
<keyword evidence="3" id="KW-0472">Membrane</keyword>
<evidence type="ECO:0000313" key="4">
    <source>
        <dbReference type="EMBL" id="SHJ41503.1"/>
    </source>
</evidence>
<dbReference type="PROSITE" id="PS00379">
    <property type="entry name" value="CDP_ALCOHOL_P_TRANSF"/>
    <property type="match status" value="1"/>
</dbReference>
<keyword evidence="3" id="KW-1133">Transmembrane helix</keyword>
<dbReference type="Gene3D" id="1.20.120.1760">
    <property type="match status" value="1"/>
</dbReference>
<keyword evidence="1 2" id="KW-0808">Transferase</keyword>
<proteinExistence type="inferred from homology"/>
<feature type="transmembrane region" description="Helical" evidence="3">
    <location>
        <begin position="117"/>
        <end position="136"/>
    </location>
</feature>
<feature type="transmembrane region" description="Helical" evidence="3">
    <location>
        <begin position="142"/>
        <end position="162"/>
    </location>
</feature>
<evidence type="ECO:0000313" key="5">
    <source>
        <dbReference type="Proteomes" id="UP000184310"/>
    </source>
</evidence>
<dbReference type="GO" id="GO:0016780">
    <property type="term" value="F:phosphotransferase activity, for other substituted phosphate groups"/>
    <property type="evidence" value="ECO:0007669"/>
    <property type="project" value="InterPro"/>
</dbReference>
<name>A0A1M6J491_9CLOT</name>
<organism evidence="4 5">
    <name type="scientific">Clostridium cavendishii DSM 21758</name>
    <dbReference type="NCBI Taxonomy" id="1121302"/>
    <lineage>
        <taxon>Bacteria</taxon>
        <taxon>Bacillati</taxon>
        <taxon>Bacillota</taxon>
        <taxon>Clostridia</taxon>
        <taxon>Eubacteriales</taxon>
        <taxon>Clostridiaceae</taxon>
        <taxon>Clostridium</taxon>
    </lineage>
</organism>
<dbReference type="GO" id="GO:0016020">
    <property type="term" value="C:membrane"/>
    <property type="evidence" value="ECO:0007669"/>
    <property type="project" value="InterPro"/>
</dbReference>
<evidence type="ECO:0000256" key="1">
    <source>
        <dbReference type="ARBA" id="ARBA00022679"/>
    </source>
</evidence>
<reference evidence="4 5" key="1">
    <citation type="submission" date="2016-11" db="EMBL/GenBank/DDBJ databases">
        <authorList>
            <person name="Jaros S."/>
            <person name="Januszkiewicz K."/>
            <person name="Wedrychowicz H."/>
        </authorList>
    </citation>
    <scope>NUCLEOTIDE SEQUENCE [LARGE SCALE GENOMIC DNA]</scope>
    <source>
        <strain evidence="4 5">DSM 21758</strain>
    </source>
</reference>
<dbReference type="InterPro" id="IPR043130">
    <property type="entry name" value="CDP-OH_PTrfase_TM_dom"/>
</dbReference>
<comment type="similarity">
    <text evidence="2">Belongs to the CDP-alcohol phosphatidyltransferase class-I family.</text>
</comment>
<evidence type="ECO:0000256" key="3">
    <source>
        <dbReference type="SAM" id="Phobius"/>
    </source>
</evidence>
<dbReference type="AlphaFoldDB" id="A0A1M6J491"/>
<protein>
    <submittedName>
        <fullName evidence="4">CDP-diacylglycerol--glycerol-3-phosphate 3-phosphatidyltransferase</fullName>
    </submittedName>
</protein>
<dbReference type="InterPro" id="IPR048254">
    <property type="entry name" value="CDP_ALCOHOL_P_TRANSF_CS"/>
</dbReference>
<feature type="transmembrane region" description="Helical" evidence="3">
    <location>
        <begin position="86"/>
        <end position="105"/>
    </location>
</feature>
<dbReference type="InterPro" id="IPR000462">
    <property type="entry name" value="CDP-OH_P_trans"/>
</dbReference>
<dbReference type="Proteomes" id="UP000184310">
    <property type="component" value="Unassembled WGS sequence"/>
</dbReference>
<dbReference type="OrthoDB" id="9796672at2"/>